<dbReference type="GO" id="GO:0043565">
    <property type="term" value="F:sequence-specific DNA binding"/>
    <property type="evidence" value="ECO:0007669"/>
    <property type="project" value="UniProtKB-ARBA"/>
</dbReference>
<dbReference type="GO" id="GO:0010104">
    <property type="term" value="P:regulation of ethylene-activated signaling pathway"/>
    <property type="evidence" value="ECO:0007669"/>
    <property type="project" value="UniProtKB-ARBA"/>
</dbReference>
<comment type="subcellular location">
    <subcellularLocation>
        <location evidence="1">Nucleus</location>
    </subcellularLocation>
</comment>
<dbReference type="SUPFAM" id="SSF116768">
    <property type="entry name" value="DNA-binding domain of EIN3-like"/>
    <property type="match status" value="1"/>
</dbReference>
<feature type="region of interest" description="Disordered" evidence="7">
    <location>
        <begin position="440"/>
        <end position="466"/>
    </location>
</feature>
<evidence type="ECO:0000256" key="7">
    <source>
        <dbReference type="SAM" id="MobiDB-lite"/>
    </source>
</evidence>
<feature type="compositionally biased region" description="Basic and acidic residues" evidence="7">
    <location>
        <begin position="180"/>
        <end position="194"/>
    </location>
</feature>
<dbReference type="FunFam" id="1.10.3180.10:FF:000001">
    <property type="entry name" value="Ethylene insensitive 3-like 1"/>
    <property type="match status" value="1"/>
</dbReference>
<dbReference type="InterPro" id="IPR006957">
    <property type="entry name" value="EIN3"/>
</dbReference>
<dbReference type="PANTHER" id="PTHR33305">
    <property type="entry name" value="ETHYLENE INSENSITIVE 3-LIKE 2 PROTEIN"/>
    <property type="match status" value="1"/>
</dbReference>
<feature type="domain" description="Ethylene insensitive 3-like DNA-binding" evidence="8">
    <location>
        <begin position="153"/>
        <end position="408"/>
    </location>
</feature>
<proteinExistence type="inferred from homology"/>
<gene>
    <name evidence="9" type="ORF">PAHAL_2G492800</name>
</gene>
<comment type="similarity">
    <text evidence="2">Belongs to the EIN3 family.</text>
</comment>
<dbReference type="Pfam" id="PF04873">
    <property type="entry name" value="EIN3_DNA-bd"/>
    <property type="match status" value="1"/>
</dbReference>
<evidence type="ECO:0000256" key="6">
    <source>
        <dbReference type="ARBA" id="ARBA00023242"/>
    </source>
</evidence>
<reference evidence="9" key="1">
    <citation type="submission" date="2018-04" db="EMBL/GenBank/DDBJ databases">
        <title>WGS assembly of Panicum hallii.</title>
        <authorList>
            <person name="Lovell J."/>
            <person name="Jenkins J."/>
            <person name="Lowry D."/>
            <person name="Mamidi S."/>
            <person name="Sreedasyam A."/>
            <person name="Weng X."/>
            <person name="Barry K."/>
            <person name="Bonette J."/>
            <person name="Campitelli B."/>
            <person name="Daum C."/>
            <person name="Gordon S."/>
            <person name="Gould B."/>
            <person name="Lipzen A."/>
            <person name="Macqueen A."/>
            <person name="Palacio-Mejia J."/>
            <person name="Plott C."/>
            <person name="Shakirov E."/>
            <person name="Shu S."/>
            <person name="Yoshinaga Y."/>
            <person name="Zane M."/>
            <person name="Rokhsar D."/>
            <person name="Grimwood J."/>
            <person name="Schmutz J."/>
            <person name="Juenger T."/>
        </authorList>
    </citation>
    <scope>NUCLEOTIDE SEQUENCE [LARGE SCALE GENOMIC DNA]</scope>
    <source>
        <strain evidence="9">FIL2</strain>
    </source>
</reference>
<evidence type="ECO:0000256" key="1">
    <source>
        <dbReference type="ARBA" id="ARBA00004123"/>
    </source>
</evidence>
<dbReference type="EMBL" id="CM008047">
    <property type="protein sequence ID" value="PVH65432.1"/>
    <property type="molecule type" value="Genomic_DNA"/>
</dbReference>
<sequence>MQIQERQLLHTVLAKLSGKLELTAHVLGLRVLLCFPLQAAGQVYSSHLSLSQPAILLVTLASVLRGVGGLLLPPALFACHLPSACLYAAGMMGGGALVLDQRMPADDKALFGFGPGECFLGEGDLVNPAPARDDTMSFPDGDESDDDDVGGIEELERRMWRDRLRLRRLKEQQQQQGGRGGKEAPPRPRQSQEHARRKKMSRAQDVILKYMLKMMEVCNAQGFVYGIIPENGKPVTGASDNLRAWWKEKVRFDRNGPAAVARYQADNAAPGGGGAGGAAVAAAPAGPHSLHELQDTTLGSLLSALMQHCDPPQRRFPLEKGVPPPWWPQGAEPWWPEAGVPGELGPPPYKKPHDLKKAWKVAVLTAVIKHMSPDVDKVRRLVRQSKCLQDKMTAREIVTWLAVLKQEEDLYLMQHPGALPPPSSNAAAAAAALPFSASSGEYDVEGADDGEETGRNPKPASNDAPAFVDLSSSMDATGNSRFLMPAALMKEETADAEYLHKRSAPAGVEPELMLSNSFRAYTCGNAQCPHSSSVHGFLDRGARNAHQYTCKFNTPADNSKLAPSVFPPPGQAVGFDLPVDGQRSLAELMDMYEANVGAPRSLSGIDTAAPGGVRVSGPFLTPWLFGGATTGVMQQQQSAGFYVRDDALPFGGDIAAASPELRFSSGLNVPGSTAHYGGASQLQQPHKPAGSNWFY</sequence>
<dbReference type="GO" id="GO:0045893">
    <property type="term" value="P:positive regulation of DNA-templated transcription"/>
    <property type="evidence" value="ECO:0007669"/>
    <property type="project" value="UniProtKB-ARBA"/>
</dbReference>
<dbReference type="PANTHER" id="PTHR33305:SF32">
    <property type="entry name" value="PROTEIN ETHYLENE-INSENSITIVE 3-LIKE 2"/>
    <property type="match status" value="1"/>
</dbReference>
<dbReference type="GO" id="GO:0005634">
    <property type="term" value="C:nucleus"/>
    <property type="evidence" value="ECO:0007669"/>
    <property type="project" value="UniProtKB-SubCell"/>
</dbReference>
<dbReference type="Proteomes" id="UP000243499">
    <property type="component" value="Chromosome 2"/>
</dbReference>
<dbReference type="FunFam" id="1.10.3180.10:FF:000002">
    <property type="entry name" value="Ethylene insensitive 3-like 1"/>
    <property type="match status" value="1"/>
</dbReference>
<name>A0A2T8KTH2_9POAL</name>
<feature type="region of interest" description="Disordered" evidence="7">
    <location>
        <begin position="170"/>
        <end position="200"/>
    </location>
</feature>
<feature type="region of interest" description="Disordered" evidence="7">
    <location>
        <begin position="130"/>
        <end position="152"/>
    </location>
</feature>
<keyword evidence="4" id="KW-0238">DNA-binding</keyword>
<protein>
    <recommendedName>
        <fullName evidence="8">Ethylene insensitive 3-like DNA-binding domain-containing protein</fullName>
    </recommendedName>
</protein>
<keyword evidence="6" id="KW-0539">Nucleus</keyword>
<evidence type="ECO:0000256" key="4">
    <source>
        <dbReference type="ARBA" id="ARBA00023125"/>
    </source>
</evidence>
<dbReference type="AlphaFoldDB" id="A0A2T8KTH2"/>
<evidence type="ECO:0000256" key="5">
    <source>
        <dbReference type="ARBA" id="ARBA00023159"/>
    </source>
</evidence>
<dbReference type="InterPro" id="IPR023278">
    <property type="entry name" value="Ethylene_insens-like_DNA-bd"/>
</dbReference>
<keyword evidence="3" id="KW-0936">Ethylene signaling pathway</keyword>
<dbReference type="GO" id="GO:0003700">
    <property type="term" value="F:DNA-binding transcription factor activity"/>
    <property type="evidence" value="ECO:0007669"/>
    <property type="project" value="InterPro"/>
</dbReference>
<dbReference type="Gramene" id="PVH65432">
    <property type="protein sequence ID" value="PVH65432"/>
    <property type="gene ID" value="PAHAL_2G492800"/>
</dbReference>
<evidence type="ECO:0000313" key="9">
    <source>
        <dbReference type="EMBL" id="PVH65432.1"/>
    </source>
</evidence>
<keyword evidence="5" id="KW-0010">Activator</keyword>
<evidence type="ECO:0000256" key="3">
    <source>
        <dbReference type="ARBA" id="ARBA00022745"/>
    </source>
</evidence>
<evidence type="ECO:0000256" key="2">
    <source>
        <dbReference type="ARBA" id="ARBA00009416"/>
    </source>
</evidence>
<feature type="compositionally biased region" description="Acidic residues" evidence="7">
    <location>
        <begin position="442"/>
        <end position="451"/>
    </location>
</feature>
<dbReference type="GO" id="GO:0009873">
    <property type="term" value="P:ethylene-activated signaling pathway"/>
    <property type="evidence" value="ECO:0007669"/>
    <property type="project" value="UniProtKB-KW"/>
</dbReference>
<dbReference type="Gene3D" id="1.10.3180.10">
    <property type="entry name" value="DNA-binding domain of EIN3-like"/>
    <property type="match status" value="2"/>
</dbReference>
<evidence type="ECO:0000259" key="8">
    <source>
        <dbReference type="Pfam" id="PF04873"/>
    </source>
</evidence>
<feature type="region of interest" description="Disordered" evidence="7">
    <location>
        <begin position="675"/>
        <end position="695"/>
    </location>
</feature>
<dbReference type="InterPro" id="IPR047091">
    <property type="entry name" value="EIN3-like_DNA-bd"/>
</dbReference>
<feature type="compositionally biased region" description="Acidic residues" evidence="7">
    <location>
        <begin position="140"/>
        <end position="152"/>
    </location>
</feature>
<organism evidence="9">
    <name type="scientific">Panicum hallii</name>
    <dbReference type="NCBI Taxonomy" id="206008"/>
    <lineage>
        <taxon>Eukaryota</taxon>
        <taxon>Viridiplantae</taxon>
        <taxon>Streptophyta</taxon>
        <taxon>Embryophyta</taxon>
        <taxon>Tracheophyta</taxon>
        <taxon>Spermatophyta</taxon>
        <taxon>Magnoliopsida</taxon>
        <taxon>Liliopsida</taxon>
        <taxon>Poales</taxon>
        <taxon>Poaceae</taxon>
        <taxon>PACMAD clade</taxon>
        <taxon>Panicoideae</taxon>
        <taxon>Panicodae</taxon>
        <taxon>Paniceae</taxon>
        <taxon>Panicinae</taxon>
        <taxon>Panicum</taxon>
        <taxon>Panicum sect. Panicum</taxon>
    </lineage>
</organism>
<accession>A0A2T8KTH2</accession>